<evidence type="ECO:0000313" key="2">
    <source>
        <dbReference type="EMBL" id="QHT87686.1"/>
    </source>
</evidence>
<feature type="compositionally biased region" description="Basic residues" evidence="1">
    <location>
        <begin position="150"/>
        <end position="166"/>
    </location>
</feature>
<sequence length="166" mass="18927">MNSATYFTLLPRDKAKYLLADFRLDNPVENNWTLALIERDVTGYIPGWSDEYIKRHPVKVKEYIEKTIKENIAWFKQAGSDGQKIAWLETAIERNEDDLKNEIKKYLKEQAAPAASATKAAPATPEKKTKRFIFFGGKRPQTKKSSASAKKTKGRKSARGTRCKTK</sequence>
<evidence type="ECO:0000256" key="1">
    <source>
        <dbReference type="SAM" id="MobiDB-lite"/>
    </source>
</evidence>
<feature type="compositionally biased region" description="Low complexity" evidence="1">
    <location>
        <begin position="112"/>
        <end position="124"/>
    </location>
</feature>
<reference evidence="2" key="1">
    <citation type="journal article" date="2020" name="Nature">
        <title>Giant virus diversity and host interactions through global metagenomics.</title>
        <authorList>
            <person name="Schulz F."/>
            <person name="Roux S."/>
            <person name="Paez-Espino D."/>
            <person name="Jungbluth S."/>
            <person name="Walsh D.A."/>
            <person name="Denef V.J."/>
            <person name="McMahon K.D."/>
            <person name="Konstantinidis K.T."/>
            <person name="Eloe-Fadrosh E.A."/>
            <person name="Kyrpides N.C."/>
            <person name="Woyke T."/>
        </authorList>
    </citation>
    <scope>NUCLEOTIDE SEQUENCE</scope>
    <source>
        <strain evidence="2">GVMAG-M-3300023184-190</strain>
    </source>
</reference>
<proteinExistence type="predicted"/>
<protein>
    <submittedName>
        <fullName evidence="2">Uncharacterized protein</fullName>
    </submittedName>
</protein>
<organism evidence="2">
    <name type="scientific">viral metagenome</name>
    <dbReference type="NCBI Taxonomy" id="1070528"/>
    <lineage>
        <taxon>unclassified sequences</taxon>
        <taxon>metagenomes</taxon>
        <taxon>organismal metagenomes</taxon>
    </lineage>
</organism>
<name>A0A6C0I5P3_9ZZZZ</name>
<dbReference type="AlphaFoldDB" id="A0A6C0I5P3"/>
<dbReference type="EMBL" id="MN740097">
    <property type="protein sequence ID" value="QHT87686.1"/>
    <property type="molecule type" value="Genomic_DNA"/>
</dbReference>
<feature type="region of interest" description="Disordered" evidence="1">
    <location>
        <begin position="112"/>
        <end position="166"/>
    </location>
</feature>
<accession>A0A6C0I5P3</accession>